<dbReference type="PANTHER" id="PTHR33398:SF1">
    <property type="entry name" value="SMALL RIBOSOMAL SUBUNIT PROTEIN BS20C"/>
    <property type="match status" value="1"/>
</dbReference>
<keyword evidence="4 8" id="KW-0694">RNA-binding</keyword>
<evidence type="ECO:0000313" key="10">
    <source>
        <dbReference type="EMBL" id="KIX11733.1"/>
    </source>
</evidence>
<dbReference type="STRING" id="1429043.X474_22925"/>
<accession>A0A0D2HM91</accession>
<name>A0A0D2HM91_9BACT</name>
<evidence type="ECO:0000256" key="7">
    <source>
        <dbReference type="ARBA" id="ARBA00035136"/>
    </source>
</evidence>
<dbReference type="RefSeq" id="WP_044351658.1">
    <property type="nucleotide sequence ID" value="NZ_AZAC01000045.1"/>
</dbReference>
<sequence>MANHVSALKRARQSLVRRDRKRATRSKVRNLIKKVAVACEAGDAEQAQTALKTAVPAIYKAAGKGVWHANKASRKVSRLTRQVNAVSA</sequence>
<dbReference type="NCBIfam" id="TIGR00029">
    <property type="entry name" value="S20"/>
    <property type="match status" value="1"/>
</dbReference>
<keyword evidence="5 8" id="KW-0689">Ribosomal protein</keyword>
<keyword evidence="6 8" id="KW-0687">Ribonucleoprotein</keyword>
<evidence type="ECO:0000256" key="9">
    <source>
        <dbReference type="SAM" id="MobiDB-lite"/>
    </source>
</evidence>
<dbReference type="Pfam" id="PF01649">
    <property type="entry name" value="Ribosomal_S20p"/>
    <property type="match status" value="1"/>
</dbReference>
<keyword evidence="11" id="KW-1185">Reference proteome</keyword>
<dbReference type="GO" id="GO:0006412">
    <property type="term" value="P:translation"/>
    <property type="evidence" value="ECO:0007669"/>
    <property type="project" value="UniProtKB-UniRule"/>
</dbReference>
<dbReference type="OrthoDB" id="9807974at2"/>
<evidence type="ECO:0000256" key="5">
    <source>
        <dbReference type="ARBA" id="ARBA00022980"/>
    </source>
</evidence>
<protein>
    <recommendedName>
        <fullName evidence="7 8">Small ribosomal subunit protein bS20</fullName>
    </recommendedName>
</protein>
<comment type="caution">
    <text evidence="10">The sequence shown here is derived from an EMBL/GenBank/DDBJ whole genome shotgun (WGS) entry which is preliminary data.</text>
</comment>
<evidence type="ECO:0000256" key="4">
    <source>
        <dbReference type="ARBA" id="ARBA00022884"/>
    </source>
</evidence>
<dbReference type="FunCoup" id="A0A0D2HM91">
    <property type="interactions" value="560"/>
</dbReference>
<comment type="similarity">
    <text evidence="2 8">Belongs to the bacterial ribosomal protein bS20 family.</text>
</comment>
<dbReference type="InterPro" id="IPR002583">
    <property type="entry name" value="Ribosomal_bS20"/>
</dbReference>
<dbReference type="HAMAP" id="MF_00500">
    <property type="entry name" value="Ribosomal_bS20"/>
    <property type="match status" value="1"/>
</dbReference>
<evidence type="ECO:0000256" key="1">
    <source>
        <dbReference type="ARBA" id="ARBA00003134"/>
    </source>
</evidence>
<reference evidence="10 11" key="1">
    <citation type="submission" date="2013-11" db="EMBL/GenBank/DDBJ databases">
        <title>Metagenomic analysis of a methanogenic consortium involved in long chain n-alkane degradation.</title>
        <authorList>
            <person name="Davidova I.A."/>
            <person name="Callaghan A.V."/>
            <person name="Wawrik B."/>
            <person name="Pruitt S."/>
            <person name="Marks C."/>
            <person name="Duncan K.E."/>
            <person name="Suflita J.M."/>
        </authorList>
    </citation>
    <scope>NUCLEOTIDE SEQUENCE [LARGE SCALE GENOMIC DNA]</scope>
    <source>
        <strain evidence="10 11">SPR</strain>
    </source>
</reference>
<dbReference type="InParanoid" id="A0A0D2HM91"/>
<dbReference type="GO" id="GO:0005829">
    <property type="term" value="C:cytosol"/>
    <property type="evidence" value="ECO:0007669"/>
    <property type="project" value="TreeGrafter"/>
</dbReference>
<keyword evidence="3 8" id="KW-0699">rRNA-binding</keyword>
<dbReference type="InterPro" id="IPR036510">
    <property type="entry name" value="Ribosomal_bS20_sf"/>
</dbReference>
<proteinExistence type="inferred from homology"/>
<feature type="region of interest" description="Disordered" evidence="9">
    <location>
        <begin position="1"/>
        <end position="23"/>
    </location>
</feature>
<dbReference type="Gene3D" id="1.20.58.110">
    <property type="entry name" value="Ribosomal protein S20"/>
    <property type="match status" value="1"/>
</dbReference>
<dbReference type="Proteomes" id="UP000032233">
    <property type="component" value="Unassembled WGS sequence"/>
</dbReference>
<evidence type="ECO:0000256" key="3">
    <source>
        <dbReference type="ARBA" id="ARBA00022730"/>
    </source>
</evidence>
<dbReference type="PANTHER" id="PTHR33398">
    <property type="entry name" value="30S RIBOSOMAL PROTEIN S20"/>
    <property type="match status" value="1"/>
</dbReference>
<dbReference type="AlphaFoldDB" id="A0A0D2HM91"/>
<evidence type="ECO:0000313" key="11">
    <source>
        <dbReference type="Proteomes" id="UP000032233"/>
    </source>
</evidence>
<gene>
    <name evidence="8" type="primary">rpsT</name>
    <name evidence="10" type="ORF">X474_22925</name>
</gene>
<dbReference type="SUPFAM" id="SSF46992">
    <property type="entry name" value="Ribosomal protein S20"/>
    <property type="match status" value="1"/>
</dbReference>
<dbReference type="GO" id="GO:0003735">
    <property type="term" value="F:structural constituent of ribosome"/>
    <property type="evidence" value="ECO:0007669"/>
    <property type="project" value="InterPro"/>
</dbReference>
<comment type="function">
    <text evidence="1 8">Binds directly to 16S ribosomal RNA.</text>
</comment>
<dbReference type="EMBL" id="AZAC01000045">
    <property type="protein sequence ID" value="KIX11733.1"/>
    <property type="molecule type" value="Genomic_DNA"/>
</dbReference>
<evidence type="ECO:0000256" key="6">
    <source>
        <dbReference type="ARBA" id="ARBA00023274"/>
    </source>
</evidence>
<evidence type="ECO:0000256" key="8">
    <source>
        <dbReference type="HAMAP-Rule" id="MF_00500"/>
    </source>
</evidence>
<organism evidence="10 11">
    <name type="scientific">Dethiosulfatarculus sandiegensis</name>
    <dbReference type="NCBI Taxonomy" id="1429043"/>
    <lineage>
        <taxon>Bacteria</taxon>
        <taxon>Pseudomonadati</taxon>
        <taxon>Thermodesulfobacteriota</taxon>
        <taxon>Desulfarculia</taxon>
        <taxon>Desulfarculales</taxon>
        <taxon>Desulfarculaceae</taxon>
        <taxon>Dethiosulfatarculus</taxon>
    </lineage>
</organism>
<evidence type="ECO:0000256" key="2">
    <source>
        <dbReference type="ARBA" id="ARBA00007634"/>
    </source>
</evidence>
<dbReference type="GO" id="GO:0015935">
    <property type="term" value="C:small ribosomal subunit"/>
    <property type="evidence" value="ECO:0007669"/>
    <property type="project" value="TreeGrafter"/>
</dbReference>
<dbReference type="GO" id="GO:0070181">
    <property type="term" value="F:small ribosomal subunit rRNA binding"/>
    <property type="evidence" value="ECO:0007669"/>
    <property type="project" value="TreeGrafter"/>
</dbReference>
<dbReference type="FunFam" id="1.20.58.110:FF:000001">
    <property type="entry name" value="30S ribosomal protein S20"/>
    <property type="match status" value="1"/>
</dbReference>